<dbReference type="Proteomes" id="UP001143480">
    <property type="component" value="Unassembled WGS sequence"/>
</dbReference>
<protein>
    <submittedName>
        <fullName evidence="1">Uncharacterized protein</fullName>
    </submittedName>
</protein>
<evidence type="ECO:0000313" key="1">
    <source>
        <dbReference type="EMBL" id="GLL05133.1"/>
    </source>
</evidence>
<gene>
    <name evidence="1" type="ORF">GCM10017581_068800</name>
</gene>
<dbReference type="RefSeq" id="WP_271189807.1">
    <property type="nucleotide sequence ID" value="NZ_BSFP01000053.1"/>
</dbReference>
<name>A0A9W6KPW7_9ACTN</name>
<reference evidence="1" key="1">
    <citation type="journal article" date="2014" name="Int. J. Syst. Evol. Microbiol.">
        <title>Complete genome sequence of Corynebacterium casei LMG S-19264T (=DSM 44701T), isolated from a smear-ripened cheese.</title>
        <authorList>
            <consortium name="US DOE Joint Genome Institute (JGI-PGF)"/>
            <person name="Walter F."/>
            <person name="Albersmeier A."/>
            <person name="Kalinowski J."/>
            <person name="Ruckert C."/>
        </authorList>
    </citation>
    <scope>NUCLEOTIDE SEQUENCE</scope>
    <source>
        <strain evidence="1">VKM Ac-1321</strain>
    </source>
</reference>
<keyword evidence="2" id="KW-1185">Reference proteome</keyword>
<comment type="caution">
    <text evidence="1">The sequence shown here is derived from an EMBL/GenBank/DDBJ whole genome shotgun (WGS) entry which is preliminary data.</text>
</comment>
<dbReference type="EMBL" id="BSFP01000053">
    <property type="protein sequence ID" value="GLL05133.1"/>
    <property type="molecule type" value="Genomic_DNA"/>
</dbReference>
<evidence type="ECO:0000313" key="2">
    <source>
        <dbReference type="Proteomes" id="UP001143480"/>
    </source>
</evidence>
<reference evidence="1" key="2">
    <citation type="submission" date="2023-01" db="EMBL/GenBank/DDBJ databases">
        <authorList>
            <person name="Sun Q."/>
            <person name="Evtushenko L."/>
        </authorList>
    </citation>
    <scope>NUCLEOTIDE SEQUENCE</scope>
    <source>
        <strain evidence="1">VKM Ac-1321</strain>
    </source>
</reference>
<sequence>MLDEAAAAIVTGAAANIVSYMLNGRADALRDRVARIFRSREDQQATSLRMIDSDSQALASGAASESDVRMRWGILLSSVLESNPELRAEIAAMAMESSGAPTSHVGYQINRGGTFVNGVVYGGINAGPTEGRQ</sequence>
<proteinExistence type="predicted"/>
<dbReference type="AlphaFoldDB" id="A0A9W6KPW7"/>
<accession>A0A9W6KPW7</accession>
<organism evidence="1 2">
    <name type="scientific">Dactylosporangium matsuzakiense</name>
    <dbReference type="NCBI Taxonomy" id="53360"/>
    <lineage>
        <taxon>Bacteria</taxon>
        <taxon>Bacillati</taxon>
        <taxon>Actinomycetota</taxon>
        <taxon>Actinomycetes</taxon>
        <taxon>Micromonosporales</taxon>
        <taxon>Micromonosporaceae</taxon>
        <taxon>Dactylosporangium</taxon>
    </lineage>
</organism>